<gene>
    <name evidence="2" type="ordered locus">Bcav_2375</name>
</gene>
<proteinExistence type="predicted"/>
<dbReference type="InterPro" id="IPR026816">
    <property type="entry name" value="Flavodoxin_dom"/>
</dbReference>
<keyword evidence="3" id="KW-1185">Reference proteome</keyword>
<evidence type="ECO:0000313" key="3">
    <source>
        <dbReference type="Proteomes" id="UP000007962"/>
    </source>
</evidence>
<evidence type="ECO:0000259" key="1">
    <source>
        <dbReference type="Pfam" id="PF12724"/>
    </source>
</evidence>
<dbReference type="Pfam" id="PF12724">
    <property type="entry name" value="Flavodoxin_5"/>
    <property type="match status" value="1"/>
</dbReference>
<protein>
    <submittedName>
        <fullName evidence="2">Flavodoxin</fullName>
    </submittedName>
</protein>
<dbReference type="AlphaFoldDB" id="C5BW24"/>
<dbReference type="KEGG" id="bcv:Bcav_2375"/>
<dbReference type="Proteomes" id="UP000007962">
    <property type="component" value="Chromosome"/>
</dbReference>
<dbReference type="eggNOG" id="COG4635">
    <property type="taxonomic scope" value="Bacteria"/>
</dbReference>
<dbReference type="Gene3D" id="3.40.50.360">
    <property type="match status" value="1"/>
</dbReference>
<dbReference type="STRING" id="471853.Bcav_2375"/>
<reference evidence="2 3" key="1">
    <citation type="journal article" date="2009" name="Stand. Genomic Sci.">
        <title>Complete genome sequence of Beutenbergia cavernae type strain (HKI 0122).</title>
        <authorList>
            <person name="Land M."/>
            <person name="Pukall R."/>
            <person name="Abt B."/>
            <person name="Goker M."/>
            <person name="Rohde M."/>
            <person name="Glavina Del Rio T."/>
            <person name="Tice H."/>
            <person name="Copeland A."/>
            <person name="Cheng J.F."/>
            <person name="Lucas S."/>
            <person name="Chen F."/>
            <person name="Nolan M."/>
            <person name="Bruce D."/>
            <person name="Goodwin L."/>
            <person name="Pitluck S."/>
            <person name="Ivanova N."/>
            <person name="Mavromatis K."/>
            <person name="Ovchinnikova G."/>
            <person name="Pati A."/>
            <person name="Chen A."/>
            <person name="Palaniappan K."/>
            <person name="Hauser L."/>
            <person name="Chang Y.J."/>
            <person name="Jefferies C.C."/>
            <person name="Saunders E."/>
            <person name="Brettin T."/>
            <person name="Detter J.C."/>
            <person name="Han C."/>
            <person name="Chain P."/>
            <person name="Bristow J."/>
            <person name="Eisen J.A."/>
            <person name="Markowitz V."/>
            <person name="Hugenholtz P."/>
            <person name="Kyrpides N.C."/>
            <person name="Klenk H.P."/>
            <person name="Lapidus A."/>
        </authorList>
    </citation>
    <scope>NUCLEOTIDE SEQUENCE [LARGE SCALE GENOMIC DNA]</scope>
    <source>
        <strain evidence="3">ATCC BAA-8 / DSM 12333 / NBRC 16432</strain>
    </source>
</reference>
<evidence type="ECO:0000313" key="2">
    <source>
        <dbReference type="EMBL" id="ACQ80625.1"/>
    </source>
</evidence>
<accession>C5BW24</accession>
<dbReference type="EMBL" id="CP001618">
    <property type="protein sequence ID" value="ACQ80625.1"/>
    <property type="molecule type" value="Genomic_DNA"/>
</dbReference>
<feature type="domain" description="Flavodoxin" evidence="1">
    <location>
        <begin position="4"/>
        <end position="145"/>
    </location>
</feature>
<dbReference type="InterPro" id="IPR029039">
    <property type="entry name" value="Flavoprotein-like_sf"/>
</dbReference>
<organism evidence="2 3">
    <name type="scientific">Beutenbergia cavernae (strain ATCC BAA-8 / DSM 12333 / CCUG 43141 / JCM 11478 / NBRC 16432 / NCIMB 13614 / HKI 0122)</name>
    <dbReference type="NCBI Taxonomy" id="471853"/>
    <lineage>
        <taxon>Bacteria</taxon>
        <taxon>Bacillati</taxon>
        <taxon>Actinomycetota</taxon>
        <taxon>Actinomycetes</taxon>
        <taxon>Micrococcales</taxon>
        <taxon>Beutenbergiaceae</taxon>
        <taxon>Beutenbergia</taxon>
    </lineage>
</organism>
<dbReference type="SUPFAM" id="SSF52218">
    <property type="entry name" value="Flavoproteins"/>
    <property type="match status" value="1"/>
</dbReference>
<sequence>MRVLVATASKHGATTDVGAAIADVLRERGHDVVHADAADLVADAGALETAGAVVLGSAVYTGQWLAAATTLRSRLLRMPDGPPVFPFSVGIRDVTLAPLDAAWLRPLRAGAPMHPPVVFGGRLRLEELSLRERSLVAIVRAREGEYTLWDDVREWAERIAARLAVDAEDADRR</sequence>
<name>C5BW24_BEUC1</name>
<dbReference type="RefSeq" id="WP_015882865.1">
    <property type="nucleotide sequence ID" value="NC_012669.1"/>
</dbReference>
<dbReference type="HOGENOM" id="CLU_094839_1_0_11"/>